<evidence type="ECO:0000313" key="3">
    <source>
        <dbReference type="Proteomes" id="UP000198640"/>
    </source>
</evidence>
<feature type="chain" id="PRO_5011650434" evidence="1">
    <location>
        <begin position="23"/>
        <end position="164"/>
    </location>
</feature>
<reference evidence="2 3" key="1">
    <citation type="submission" date="2016-10" db="EMBL/GenBank/DDBJ databases">
        <authorList>
            <person name="de Groot N.N."/>
        </authorList>
    </citation>
    <scope>NUCLEOTIDE SEQUENCE [LARGE SCALE GENOMIC DNA]</scope>
    <source>
        <strain evidence="2 3">Nm1</strain>
    </source>
</reference>
<dbReference type="GO" id="GO:0009055">
    <property type="term" value="F:electron transfer activity"/>
    <property type="evidence" value="ECO:0007669"/>
    <property type="project" value="InterPro"/>
</dbReference>
<dbReference type="AlphaFoldDB" id="A0A1H3D210"/>
<protein>
    <submittedName>
        <fullName evidence="2">Cytochrome C</fullName>
    </submittedName>
</protein>
<evidence type="ECO:0000313" key="2">
    <source>
        <dbReference type="EMBL" id="SDX60376.1"/>
    </source>
</evidence>
<proteinExistence type="predicted"/>
<dbReference type="GO" id="GO:0005506">
    <property type="term" value="F:iron ion binding"/>
    <property type="evidence" value="ECO:0007669"/>
    <property type="project" value="InterPro"/>
</dbReference>
<dbReference type="SUPFAM" id="SSF47175">
    <property type="entry name" value="Cytochromes"/>
    <property type="match status" value="1"/>
</dbReference>
<dbReference type="OrthoDB" id="1150802at2"/>
<organism evidence="2 3">
    <name type="scientific">Nitrosomonas halophila</name>
    <dbReference type="NCBI Taxonomy" id="44576"/>
    <lineage>
        <taxon>Bacteria</taxon>
        <taxon>Pseudomonadati</taxon>
        <taxon>Pseudomonadota</taxon>
        <taxon>Betaproteobacteria</taxon>
        <taxon>Nitrosomonadales</taxon>
        <taxon>Nitrosomonadaceae</taxon>
        <taxon>Nitrosomonas</taxon>
    </lineage>
</organism>
<gene>
    <name evidence="2" type="ORF">SAMN05421881_100429</name>
</gene>
<dbReference type="EMBL" id="FNOY01000004">
    <property type="protein sequence ID" value="SDX60376.1"/>
    <property type="molecule type" value="Genomic_DNA"/>
</dbReference>
<dbReference type="InterPro" id="IPR010980">
    <property type="entry name" value="Cyt_c/b562"/>
</dbReference>
<name>A0A1H3D210_9PROT</name>
<keyword evidence="3" id="KW-1185">Reference proteome</keyword>
<sequence length="164" mass="17896">MKKISLIATGLLSVMLSASILASDPDTRQTLQLNAMQRHHILSEMRALLQGTQAIIQSLSEEDMAAVAKHARALGTTMPHKGENHLRSVLPEAFMKMGMSVHHGFDQIAAEAESTNNAGAIQKRLSDTMQTCVACHAAYQIRVERSAQGSQAHPPHGKHRREAE</sequence>
<dbReference type="STRING" id="44576.SAMN05421881_100429"/>
<accession>A0A1H3D210</accession>
<dbReference type="GO" id="GO:0022900">
    <property type="term" value="P:electron transport chain"/>
    <property type="evidence" value="ECO:0007669"/>
    <property type="project" value="InterPro"/>
</dbReference>
<dbReference type="GO" id="GO:0020037">
    <property type="term" value="F:heme binding"/>
    <property type="evidence" value="ECO:0007669"/>
    <property type="project" value="InterPro"/>
</dbReference>
<dbReference type="RefSeq" id="WP_090411493.1">
    <property type="nucleotide sequence ID" value="NZ_FNOY01000004.1"/>
</dbReference>
<feature type="signal peptide" evidence="1">
    <location>
        <begin position="1"/>
        <end position="22"/>
    </location>
</feature>
<keyword evidence="1" id="KW-0732">Signal</keyword>
<evidence type="ECO:0000256" key="1">
    <source>
        <dbReference type="SAM" id="SignalP"/>
    </source>
</evidence>
<dbReference type="Proteomes" id="UP000198640">
    <property type="component" value="Unassembled WGS sequence"/>
</dbReference>